<dbReference type="Proteomes" id="UP000554235">
    <property type="component" value="Unassembled WGS sequence"/>
</dbReference>
<accession>A0A8H4PIW5</accession>
<feature type="region of interest" description="Disordered" evidence="1">
    <location>
        <begin position="25"/>
        <end position="61"/>
    </location>
</feature>
<feature type="region of interest" description="Disordered" evidence="1">
    <location>
        <begin position="427"/>
        <end position="448"/>
    </location>
</feature>
<keyword evidence="4" id="KW-1185">Reference proteome</keyword>
<dbReference type="EMBL" id="JAADYS010001348">
    <property type="protein sequence ID" value="KAF4463472.1"/>
    <property type="molecule type" value="Genomic_DNA"/>
</dbReference>
<dbReference type="OrthoDB" id="5388204at2759"/>
<evidence type="ECO:0000313" key="3">
    <source>
        <dbReference type="EMBL" id="KAF4463472.1"/>
    </source>
</evidence>
<keyword evidence="2" id="KW-0732">Signal</keyword>
<organism evidence="3 4">
    <name type="scientific">Fusarium albosuccineum</name>
    <dbReference type="NCBI Taxonomy" id="1237068"/>
    <lineage>
        <taxon>Eukaryota</taxon>
        <taxon>Fungi</taxon>
        <taxon>Dikarya</taxon>
        <taxon>Ascomycota</taxon>
        <taxon>Pezizomycotina</taxon>
        <taxon>Sordariomycetes</taxon>
        <taxon>Hypocreomycetidae</taxon>
        <taxon>Hypocreales</taxon>
        <taxon>Nectriaceae</taxon>
        <taxon>Fusarium</taxon>
        <taxon>Fusarium decemcellulare species complex</taxon>
    </lineage>
</organism>
<dbReference type="AlphaFoldDB" id="A0A8H4PIW5"/>
<sequence>MQASLQATILLLLLLHFRLVAARRGGGSRGGSSGDGGSSGGGGGGGYGGGSGSGGSSGGSGGGTEPIFHPYNYYNNGIDDDFDPDFTCGLGTCGCQQLTEREIVYGIPGLYYNGTLTVRHHITNSTSWIDKGSGACGMSDDSPKTYKYPALFLVAPTGNRTDTNPFHWRLFGFQPADQTAGATGRYLDVFQRWINLRSSDYVLSNTPWSGNYFEFEQEGRYTLSDGTNAHENTTVYWSTNITDENIENLSARAVYKRKPPPLNDNSYQTEVASSQYLTLSDVCAWNFEVQDEDPVTLPPSKIPKGNDYFNTTTPTFWLQPGAVAEMKGIGATEMTLTLNQSLNTARPFLSQRQAVCGKGRATEDDDYYLNEPFEFVAFWHLLHADGVPELPYWLLDLSISLSFEGNLVSENSTRINGTDKDHLIFESTYETPPPDYTQTSNSGGSGSS</sequence>
<evidence type="ECO:0000256" key="2">
    <source>
        <dbReference type="SAM" id="SignalP"/>
    </source>
</evidence>
<evidence type="ECO:0000256" key="1">
    <source>
        <dbReference type="SAM" id="MobiDB-lite"/>
    </source>
</evidence>
<comment type="caution">
    <text evidence="3">The sequence shown here is derived from an EMBL/GenBank/DDBJ whole genome shotgun (WGS) entry which is preliminary data.</text>
</comment>
<evidence type="ECO:0000313" key="4">
    <source>
        <dbReference type="Proteomes" id="UP000554235"/>
    </source>
</evidence>
<feature type="signal peptide" evidence="2">
    <location>
        <begin position="1"/>
        <end position="22"/>
    </location>
</feature>
<proteinExistence type="predicted"/>
<reference evidence="3 4" key="1">
    <citation type="submission" date="2020-01" db="EMBL/GenBank/DDBJ databases">
        <title>Identification and distribution of gene clusters putatively required for synthesis of sphingolipid metabolism inhibitors in phylogenetically diverse species of the filamentous fungus Fusarium.</title>
        <authorList>
            <person name="Kim H.-S."/>
            <person name="Busman M."/>
            <person name="Brown D.W."/>
            <person name="Divon H."/>
            <person name="Uhlig S."/>
            <person name="Proctor R.H."/>
        </authorList>
    </citation>
    <scope>NUCLEOTIDE SEQUENCE [LARGE SCALE GENOMIC DNA]</scope>
    <source>
        <strain evidence="3 4">NRRL 20459</strain>
    </source>
</reference>
<name>A0A8H4PIW5_9HYPO</name>
<protein>
    <submittedName>
        <fullName evidence="3">Uncharacterized protein</fullName>
    </submittedName>
</protein>
<gene>
    <name evidence="3" type="ORF">FALBO_9703</name>
</gene>
<feature type="chain" id="PRO_5034318405" evidence="2">
    <location>
        <begin position="23"/>
        <end position="448"/>
    </location>
</feature>